<dbReference type="GO" id="GO:0006351">
    <property type="term" value="P:DNA-templated transcription"/>
    <property type="evidence" value="ECO:0007669"/>
    <property type="project" value="TreeGrafter"/>
</dbReference>
<dbReference type="InterPro" id="IPR036390">
    <property type="entry name" value="WH_DNA-bd_sf"/>
</dbReference>
<proteinExistence type="inferred from homology"/>
<dbReference type="PANTHER" id="PTHR30537:SF3">
    <property type="entry name" value="TRANSCRIPTIONAL REGULATORY PROTEIN"/>
    <property type="match status" value="1"/>
</dbReference>
<reference evidence="6" key="2">
    <citation type="journal article" date="2021" name="Microorganisms">
        <title>Bacterial Dimethylsulfoniopropionate Biosynthesis in the East China Sea.</title>
        <authorList>
            <person name="Liu J."/>
            <person name="Zhang Y."/>
            <person name="Liu J."/>
            <person name="Zhong H."/>
            <person name="Williams B.T."/>
            <person name="Zheng Y."/>
            <person name="Curson A.R.J."/>
            <person name="Sun C."/>
            <person name="Sun H."/>
            <person name="Song D."/>
            <person name="Wagner Mackenzie B."/>
            <person name="Bermejo Martinez A."/>
            <person name="Todd J.D."/>
            <person name="Zhang X.H."/>
        </authorList>
    </citation>
    <scope>NUCLEOTIDE SEQUENCE</scope>
    <source>
        <strain evidence="6">AESS21</strain>
    </source>
</reference>
<dbReference type="CDD" id="cd05466">
    <property type="entry name" value="PBP2_LTTR_substrate"/>
    <property type="match status" value="1"/>
</dbReference>
<dbReference type="Gene3D" id="3.40.190.290">
    <property type="match status" value="1"/>
</dbReference>
<accession>A0A944CA49</accession>
<keyword evidence="4" id="KW-0804">Transcription</keyword>
<sequence length="277" mass="29815">MDWENLHIFALLARHGTLSAAGRAAGVEHATVSRRVANLERELGLKLVDRRGRYMSLTAEGERIAAIAARIETEAQSVERIAVGGRSSIAGEVVISAPPGYVQKVLGKQLAALALAHPALCVTVLGETQEISLARREADIAIRLNRPVVGDLSITKIDEIEFSFYAAEGYVEKTAKENWRFVGYDHGMDSAPQQRKLIEFAAGRPFGFRASALDLQLHAVSAGVGIGLLPDFMGASAAGLVPLTEPKVPFKREVWLVVHPDIRQAPAIRATINALAG</sequence>
<dbReference type="Pfam" id="PF00126">
    <property type="entry name" value="HTH_1"/>
    <property type="match status" value="1"/>
</dbReference>
<dbReference type="InterPro" id="IPR058163">
    <property type="entry name" value="LysR-type_TF_proteobact-type"/>
</dbReference>
<reference evidence="6" key="1">
    <citation type="submission" date="2018-08" db="EMBL/GenBank/DDBJ databases">
        <authorList>
            <person name="Jin W."/>
            <person name="Wang H."/>
            <person name="Yang Y."/>
            <person name="Li M."/>
            <person name="Liu J."/>
        </authorList>
    </citation>
    <scope>NUCLEOTIDE SEQUENCE</scope>
    <source>
        <strain evidence="6">AESS21</strain>
    </source>
</reference>
<dbReference type="SUPFAM" id="SSF46785">
    <property type="entry name" value="Winged helix' DNA-binding domain"/>
    <property type="match status" value="1"/>
</dbReference>
<dbReference type="InterPro" id="IPR036388">
    <property type="entry name" value="WH-like_DNA-bd_sf"/>
</dbReference>
<dbReference type="EMBL" id="QTKU01000001">
    <property type="protein sequence ID" value="MBS8258812.1"/>
    <property type="molecule type" value="Genomic_DNA"/>
</dbReference>
<dbReference type="AlphaFoldDB" id="A0A944CA49"/>
<evidence type="ECO:0000256" key="2">
    <source>
        <dbReference type="ARBA" id="ARBA00023015"/>
    </source>
</evidence>
<dbReference type="GO" id="GO:0003700">
    <property type="term" value="F:DNA-binding transcription factor activity"/>
    <property type="evidence" value="ECO:0007669"/>
    <property type="project" value="InterPro"/>
</dbReference>
<name>A0A944CA49_9HYPH</name>
<dbReference type="PANTHER" id="PTHR30537">
    <property type="entry name" value="HTH-TYPE TRANSCRIPTIONAL REGULATOR"/>
    <property type="match status" value="1"/>
</dbReference>
<evidence type="ECO:0000313" key="6">
    <source>
        <dbReference type="EMBL" id="MBS8258812.1"/>
    </source>
</evidence>
<dbReference type="PROSITE" id="PS50931">
    <property type="entry name" value="HTH_LYSR"/>
    <property type="match status" value="1"/>
</dbReference>
<evidence type="ECO:0000256" key="4">
    <source>
        <dbReference type="ARBA" id="ARBA00023163"/>
    </source>
</evidence>
<dbReference type="RefSeq" id="WP_213214561.1">
    <property type="nucleotide sequence ID" value="NZ_QTKU01000001.1"/>
</dbReference>
<feature type="domain" description="HTH lysR-type" evidence="5">
    <location>
        <begin position="1"/>
        <end position="58"/>
    </location>
</feature>
<keyword evidence="2" id="KW-0805">Transcription regulation</keyword>
<evidence type="ECO:0000256" key="1">
    <source>
        <dbReference type="ARBA" id="ARBA00009437"/>
    </source>
</evidence>
<gene>
    <name evidence="6" type="ORF">DYI23_01160</name>
</gene>
<organism evidence="6 7">
    <name type="scientific">Roseibium polysiphoniae</name>
    <dbReference type="NCBI Taxonomy" id="2571221"/>
    <lineage>
        <taxon>Bacteria</taxon>
        <taxon>Pseudomonadati</taxon>
        <taxon>Pseudomonadota</taxon>
        <taxon>Alphaproteobacteria</taxon>
        <taxon>Hyphomicrobiales</taxon>
        <taxon>Stappiaceae</taxon>
        <taxon>Roseibium</taxon>
    </lineage>
</organism>
<dbReference type="InterPro" id="IPR000847">
    <property type="entry name" value="LysR_HTH_N"/>
</dbReference>
<dbReference type="GO" id="GO:0043565">
    <property type="term" value="F:sequence-specific DNA binding"/>
    <property type="evidence" value="ECO:0007669"/>
    <property type="project" value="TreeGrafter"/>
</dbReference>
<dbReference type="SUPFAM" id="SSF53850">
    <property type="entry name" value="Periplasmic binding protein-like II"/>
    <property type="match status" value="1"/>
</dbReference>
<evidence type="ECO:0000313" key="7">
    <source>
        <dbReference type="Proteomes" id="UP000705379"/>
    </source>
</evidence>
<dbReference type="Gene3D" id="1.10.10.10">
    <property type="entry name" value="Winged helix-like DNA-binding domain superfamily/Winged helix DNA-binding domain"/>
    <property type="match status" value="1"/>
</dbReference>
<dbReference type="Pfam" id="PF03466">
    <property type="entry name" value="LysR_substrate"/>
    <property type="match status" value="1"/>
</dbReference>
<keyword evidence="3" id="KW-0238">DNA-binding</keyword>
<comment type="similarity">
    <text evidence="1">Belongs to the LysR transcriptional regulatory family.</text>
</comment>
<evidence type="ECO:0000259" key="5">
    <source>
        <dbReference type="PROSITE" id="PS50931"/>
    </source>
</evidence>
<dbReference type="Proteomes" id="UP000705379">
    <property type="component" value="Unassembled WGS sequence"/>
</dbReference>
<protein>
    <submittedName>
        <fullName evidence="6">LysR family transcriptional regulator</fullName>
    </submittedName>
</protein>
<comment type="caution">
    <text evidence="6">The sequence shown here is derived from an EMBL/GenBank/DDBJ whole genome shotgun (WGS) entry which is preliminary data.</text>
</comment>
<evidence type="ECO:0000256" key="3">
    <source>
        <dbReference type="ARBA" id="ARBA00023125"/>
    </source>
</evidence>
<dbReference type="InterPro" id="IPR005119">
    <property type="entry name" value="LysR_subst-bd"/>
</dbReference>